<dbReference type="Proteomes" id="UP000005239">
    <property type="component" value="Unassembled WGS sequence"/>
</dbReference>
<evidence type="ECO:0000256" key="2">
    <source>
        <dbReference type="ARBA" id="ARBA00004906"/>
    </source>
</evidence>
<dbReference type="SMART" id="SM00647">
    <property type="entry name" value="IBR"/>
    <property type="match status" value="4"/>
</dbReference>
<dbReference type="GO" id="GO:0006511">
    <property type="term" value="P:ubiquitin-dependent protein catabolic process"/>
    <property type="evidence" value="ECO:0000318"/>
    <property type="project" value="GO_Central"/>
</dbReference>
<evidence type="ECO:0000256" key="1">
    <source>
        <dbReference type="ARBA" id="ARBA00001798"/>
    </source>
</evidence>
<evidence type="ECO:0000256" key="8">
    <source>
        <dbReference type="ARBA" id="ARBA00022786"/>
    </source>
</evidence>
<dbReference type="InterPro" id="IPR001841">
    <property type="entry name" value="Znf_RING"/>
</dbReference>
<keyword evidence="6" id="KW-0677">Repeat</keyword>
<evidence type="ECO:0000313" key="12">
    <source>
        <dbReference type="Proteomes" id="UP000005239"/>
    </source>
</evidence>
<dbReference type="Gene3D" id="1.20.120.1750">
    <property type="match status" value="2"/>
</dbReference>
<reference evidence="12" key="1">
    <citation type="journal article" date="2008" name="Nat. Genet.">
        <title>The Pristionchus pacificus genome provides a unique perspective on nematode lifestyle and parasitism.</title>
        <authorList>
            <person name="Dieterich C."/>
            <person name="Clifton S.W."/>
            <person name="Schuster L.N."/>
            <person name="Chinwalla A."/>
            <person name="Delehaunty K."/>
            <person name="Dinkelacker I."/>
            <person name="Fulton L."/>
            <person name="Fulton R."/>
            <person name="Godfrey J."/>
            <person name="Minx P."/>
            <person name="Mitreva M."/>
            <person name="Roeseler W."/>
            <person name="Tian H."/>
            <person name="Witte H."/>
            <person name="Yang S.P."/>
            <person name="Wilson R.K."/>
            <person name="Sommer R.J."/>
        </authorList>
    </citation>
    <scope>NUCLEOTIDE SEQUENCE [LARGE SCALE GENOMIC DNA]</scope>
    <source>
        <strain evidence="12">PS312</strain>
    </source>
</reference>
<name>A0A2A6B4T3_PRIPA</name>
<dbReference type="CDD" id="cd22584">
    <property type="entry name" value="Rcat_RBR_unk"/>
    <property type="match status" value="2"/>
</dbReference>
<dbReference type="EC" id="2.3.2.31" evidence="3"/>
<feature type="region of interest" description="Disordered" evidence="10">
    <location>
        <begin position="145"/>
        <end position="169"/>
    </location>
</feature>
<dbReference type="GO" id="GO:0008270">
    <property type="term" value="F:zinc ion binding"/>
    <property type="evidence" value="ECO:0007669"/>
    <property type="project" value="UniProtKB-KW"/>
</dbReference>
<dbReference type="InterPro" id="IPR013083">
    <property type="entry name" value="Znf_RING/FYVE/PHD"/>
</dbReference>
<evidence type="ECO:0000256" key="9">
    <source>
        <dbReference type="ARBA" id="ARBA00022833"/>
    </source>
</evidence>
<reference evidence="11" key="2">
    <citation type="submission" date="2022-06" db="UniProtKB">
        <authorList>
            <consortium name="EnsemblMetazoa"/>
        </authorList>
    </citation>
    <scope>IDENTIFICATION</scope>
    <source>
        <strain evidence="11">PS312</strain>
    </source>
</reference>
<dbReference type="Gene3D" id="3.30.40.10">
    <property type="entry name" value="Zinc/RING finger domain, C3HC4 (zinc finger)"/>
    <property type="match status" value="2"/>
</dbReference>
<evidence type="ECO:0000256" key="5">
    <source>
        <dbReference type="ARBA" id="ARBA00022723"/>
    </source>
</evidence>
<evidence type="ECO:0000256" key="7">
    <source>
        <dbReference type="ARBA" id="ARBA00022771"/>
    </source>
</evidence>
<comment type="pathway">
    <text evidence="2">Protein modification; protein ubiquitination.</text>
</comment>
<protein>
    <recommendedName>
        <fullName evidence="3">RBR-type E3 ubiquitin transferase</fullName>
        <ecNumber evidence="3">2.3.2.31</ecNumber>
    </recommendedName>
</protein>
<accession>A0A8R1UCQ6</accession>
<evidence type="ECO:0000256" key="10">
    <source>
        <dbReference type="SAM" id="MobiDB-lite"/>
    </source>
</evidence>
<keyword evidence="12" id="KW-1185">Reference proteome</keyword>
<keyword evidence="5" id="KW-0479">Metal-binding</keyword>
<evidence type="ECO:0000256" key="3">
    <source>
        <dbReference type="ARBA" id="ARBA00012251"/>
    </source>
</evidence>
<dbReference type="GO" id="GO:0005737">
    <property type="term" value="C:cytoplasm"/>
    <property type="evidence" value="ECO:0000318"/>
    <property type="project" value="GO_Central"/>
</dbReference>
<dbReference type="GO" id="GO:0061630">
    <property type="term" value="F:ubiquitin protein ligase activity"/>
    <property type="evidence" value="ECO:0000318"/>
    <property type="project" value="GO_Central"/>
</dbReference>
<sequence length="1574" mass="180184">MREDKHRRKYRHRPTRTGADVEAIGFDACETFQIYGMHVRDWKTRNQDSAALFRPDPFGVNDYFVEYSLNKKKRWTMKEEIKDRIEEVQDQSLNLRVSASVHGIDRSNIGYTRNHFDQQEERLPCLEYHTVSRDGKTVTHKEAEHGRARLRNFTHAAQPPRKQGKGKRAGRYYERYDWNDRNLAVDEKVEHQKLHVHYTIEEHSDRPSLHNKEASQDHRSHRKHSAERRQSKASRKHSAAIEIPSPEDVLVEADDLSPVAIVEEIFPIPTVVEDLGALVVRKEKKKKTTGKREPLRRFVDELLKSPFFMATPATSGYGSEDDFDDDEPSTSFSSLDASIQLVSLPSEMFTRLSLSSIPHLSSATRLPCFPPAWEVHQRDSLHVLGKYLLTCVVARQYGDELRLAIVDDCASTHPSRPQLPPSDEPPPEIDDAVEGDFCEICYGEMDLTSDDRLCHPFSLSCSHLFCTGCWMSHISESIRRQRLPAACLHPDCSYSVSVSAAKGILSSSSIEVYELATIDALKAAEKLITCPECKRLHFTKGSLHISCPCGASLCAHCSSVDHSPLGCDVFDQYNSYMKRSGFTSVYSTSSEAPIIRNLAKCPKCSALMQRSEGCNHMTCACGMEFCYCCGNKWSSSHYSCSREEFTKMTMVDVFTARQSPLLVPSLLTLAIEARTVLIDRRKELQKRLRLLPFLERKAIERTFVQLSLIVELCYLSSRRRRSARFLADRVRFWLEDFYNTKDKNIADKGRSLKELRDSLASADDDGQLRFSCGALVGSRRRHHFRLVRKSYFDVTSSGANERTMREVKHRRRFRERPTRLGSDLISKEVIDFDTCETLVTFGVAPQYWRMRHEDSPAVYRDDPFGVHDYNVDFSLNKKRRWTMIDELADMVEQVQDAYLNIRVSASIHAVDRSDLMDEPDVARDRFPCLEYHTVSRDGLNITHQQSKNGRARLRNFTHAAQPCRRQGKRRRARYVEREDWNGRTLDAEDTVNYQKLHVHYTIQKHSTNPSLHNKMANKDKRGHRTTDEVDEYYDDDEKPKVIKRLPKLKNLVEIPSLIEDDVLYEGIKDVEENVVIDRNVFPIVVDDLSSLVIKRELRKRREKKVSRRRFVDESQTKSFVVSTLIERVNDLEDDLEGDESASSSSTSIPLLALPTEMSTRMTISSLPNLHSARRLPCFPPAWEIHQRDSCQVLGQYLPTCVIARQYGDNLRLTIVDDCPSGRPSHLLLTTLEEIPPQFDRVVVGYCEICCEEMDIASDDRLAHPFSLSCTHLFCAGCWLSHISQSIHQRRLPVACLHPSCSSAVSVSAAKGLLSSSSVLIYELAMINALKADERLITCPECQRLHFKNGSLRISCPCGTFLCAHCSSIDHSPIGCDVFDQYNDYLSRSGFASIYSTSSEIPIVRDLSECPKCKALMQRTGGCNMMRCACDIEFCFRCGKPWTHSHYSCTKEVSTKRTMIDVFTLRQSPLLVPSLLTQAIEARIVLIDRRKEVRKRLQPLPYIERKRIERIFVQLSLLLEFCYLSFRLDRKLKVIAERVRFCLNVFYNTDDNNNIAAKGLEDGFQEGLGGPHLNA</sequence>
<dbReference type="SUPFAM" id="SSF57850">
    <property type="entry name" value="RING/U-box"/>
    <property type="match status" value="6"/>
</dbReference>
<comment type="catalytic activity">
    <reaction evidence="1">
        <text>[E2 ubiquitin-conjugating enzyme]-S-ubiquitinyl-L-cysteine + [acceptor protein]-L-lysine = [E2 ubiquitin-conjugating enzyme]-L-cysteine + [acceptor protein]-N(6)-ubiquitinyl-L-lysine.</text>
        <dbReference type="EC" id="2.3.2.31"/>
    </reaction>
</comment>
<organism evidence="11 12">
    <name type="scientific">Pristionchus pacificus</name>
    <name type="common">Parasitic nematode worm</name>
    <dbReference type="NCBI Taxonomy" id="54126"/>
    <lineage>
        <taxon>Eukaryota</taxon>
        <taxon>Metazoa</taxon>
        <taxon>Ecdysozoa</taxon>
        <taxon>Nematoda</taxon>
        <taxon>Chromadorea</taxon>
        <taxon>Rhabditida</taxon>
        <taxon>Rhabditina</taxon>
        <taxon>Diplogasteromorpha</taxon>
        <taxon>Diplogasteroidea</taxon>
        <taxon>Neodiplogasteridae</taxon>
        <taxon>Pristionchus</taxon>
    </lineage>
</organism>
<dbReference type="InterPro" id="IPR044066">
    <property type="entry name" value="TRIAD_supradom"/>
</dbReference>
<feature type="compositionally biased region" description="Basic and acidic residues" evidence="10">
    <location>
        <begin position="198"/>
        <end position="218"/>
    </location>
</feature>
<dbReference type="InterPro" id="IPR031127">
    <property type="entry name" value="E3_UB_ligase_RBR"/>
</dbReference>
<dbReference type="PROSITE" id="PS51873">
    <property type="entry name" value="TRIAD"/>
    <property type="match status" value="2"/>
</dbReference>
<dbReference type="Pfam" id="PF01485">
    <property type="entry name" value="IBR"/>
    <property type="match status" value="2"/>
</dbReference>
<accession>A0A2A6B4T3</accession>
<dbReference type="GO" id="GO:0000151">
    <property type="term" value="C:ubiquitin ligase complex"/>
    <property type="evidence" value="ECO:0000318"/>
    <property type="project" value="GO_Central"/>
</dbReference>
<keyword evidence="9" id="KW-0862">Zinc</keyword>
<dbReference type="EnsemblMetazoa" id="PPA20150.1">
    <property type="protein sequence ID" value="PPA20150.1"/>
    <property type="gene ID" value="WBGene00109704"/>
</dbReference>
<evidence type="ECO:0000256" key="4">
    <source>
        <dbReference type="ARBA" id="ARBA00022679"/>
    </source>
</evidence>
<keyword evidence="8" id="KW-0833">Ubl conjugation pathway</keyword>
<dbReference type="InterPro" id="IPR002867">
    <property type="entry name" value="IBR_dom"/>
</dbReference>
<dbReference type="FunFam" id="3.30.40.10:FF:000424">
    <property type="entry name" value="RBR-type E3 ubiquitin transferase"/>
    <property type="match status" value="2"/>
</dbReference>
<dbReference type="PANTHER" id="PTHR11685">
    <property type="entry name" value="RBR FAMILY RING FINGER AND IBR DOMAIN-CONTAINING"/>
    <property type="match status" value="1"/>
</dbReference>
<keyword evidence="7" id="KW-0863">Zinc-finger</keyword>
<dbReference type="SMART" id="SM00184">
    <property type="entry name" value="RING"/>
    <property type="match status" value="2"/>
</dbReference>
<proteinExistence type="predicted"/>
<feature type="region of interest" description="Disordered" evidence="10">
    <location>
        <begin position="198"/>
        <end position="241"/>
    </location>
</feature>
<dbReference type="GO" id="GO:0031624">
    <property type="term" value="F:ubiquitin conjugating enzyme binding"/>
    <property type="evidence" value="ECO:0000318"/>
    <property type="project" value="GO_Central"/>
</dbReference>
<evidence type="ECO:0000313" key="11">
    <source>
        <dbReference type="EnsemblMetazoa" id="PPA20150.1"/>
    </source>
</evidence>
<feature type="compositionally biased region" description="Basic residues" evidence="10">
    <location>
        <begin position="219"/>
        <end position="238"/>
    </location>
</feature>
<keyword evidence="4" id="KW-0808">Transferase</keyword>
<dbReference type="GO" id="GO:0016567">
    <property type="term" value="P:protein ubiquitination"/>
    <property type="evidence" value="ECO:0007669"/>
    <property type="project" value="InterPro"/>
</dbReference>
<gene>
    <name evidence="11" type="primary">WBGene00109704</name>
</gene>
<evidence type="ECO:0000256" key="6">
    <source>
        <dbReference type="ARBA" id="ARBA00022737"/>
    </source>
</evidence>